<dbReference type="SUPFAM" id="SSF53271">
    <property type="entry name" value="PRTase-like"/>
    <property type="match status" value="1"/>
</dbReference>
<feature type="domain" description="Phosphoribosyltransferase" evidence="1">
    <location>
        <begin position="19"/>
        <end position="176"/>
    </location>
</feature>
<evidence type="ECO:0000313" key="2">
    <source>
        <dbReference type="EMBL" id="KKD37503.1"/>
    </source>
</evidence>
<proteinExistence type="predicted"/>
<gene>
    <name evidence="2" type="ORF">WN50_14005</name>
</gene>
<organism evidence="2 3">
    <name type="scientific">Limnoraphis robusta CS-951</name>
    <dbReference type="NCBI Taxonomy" id="1637645"/>
    <lineage>
        <taxon>Bacteria</taxon>
        <taxon>Bacillati</taxon>
        <taxon>Cyanobacteriota</taxon>
        <taxon>Cyanophyceae</taxon>
        <taxon>Oscillatoriophycideae</taxon>
        <taxon>Oscillatoriales</taxon>
        <taxon>Sirenicapillariaceae</taxon>
        <taxon>Limnoraphis</taxon>
    </lineage>
</organism>
<dbReference type="EMBL" id="LATL02000068">
    <property type="protein sequence ID" value="KKD37503.1"/>
    <property type="molecule type" value="Genomic_DNA"/>
</dbReference>
<dbReference type="Pfam" id="PF00156">
    <property type="entry name" value="Pribosyltran"/>
    <property type="match status" value="1"/>
</dbReference>
<dbReference type="AlphaFoldDB" id="A0A0F5YFF2"/>
<accession>A0A0F5YFF2</accession>
<keyword evidence="2" id="KW-0328">Glycosyltransferase</keyword>
<dbReference type="Proteomes" id="UP000033607">
    <property type="component" value="Unassembled WGS sequence"/>
</dbReference>
<reference evidence="2 3" key="1">
    <citation type="submission" date="2015-06" db="EMBL/GenBank/DDBJ databases">
        <title>Draft genome assembly of filamentous brackish cyanobacterium Limnoraphis robusta strain CS-951.</title>
        <authorList>
            <person name="Willis A."/>
            <person name="Parks M."/>
            <person name="Burford M.A."/>
        </authorList>
    </citation>
    <scope>NUCLEOTIDE SEQUENCE [LARGE SCALE GENOMIC DNA]</scope>
    <source>
        <strain evidence="2 3">CS-951</strain>
    </source>
</reference>
<dbReference type="OrthoDB" id="9810066at2"/>
<dbReference type="GO" id="GO:0016757">
    <property type="term" value="F:glycosyltransferase activity"/>
    <property type="evidence" value="ECO:0007669"/>
    <property type="project" value="UniProtKB-KW"/>
</dbReference>
<dbReference type="Gene3D" id="3.40.50.2020">
    <property type="match status" value="1"/>
</dbReference>
<evidence type="ECO:0000259" key="1">
    <source>
        <dbReference type="Pfam" id="PF00156"/>
    </source>
</evidence>
<dbReference type="PATRIC" id="fig|1637645.4.peg.1316"/>
<name>A0A0F5YFF2_9CYAN</name>
<dbReference type="RefSeq" id="WP_046279172.1">
    <property type="nucleotide sequence ID" value="NZ_LATL02000068.1"/>
</dbReference>
<protein>
    <submittedName>
        <fullName evidence="2">Phosphoribosyltransferase</fullName>
    </submittedName>
</protein>
<comment type="caution">
    <text evidence="2">The sequence shown here is derived from an EMBL/GenBank/DDBJ whole genome shotgun (WGS) entry which is preliminary data.</text>
</comment>
<dbReference type="InterPro" id="IPR029057">
    <property type="entry name" value="PRTase-like"/>
</dbReference>
<dbReference type="InterPro" id="IPR000836">
    <property type="entry name" value="PRTase_dom"/>
</dbReference>
<dbReference type="Gene3D" id="3.30.1310.20">
    <property type="entry name" value="PRTase-like"/>
    <property type="match status" value="1"/>
</dbReference>
<keyword evidence="2" id="KW-0808">Transferase</keyword>
<sequence length="221" mass="24749">MFSTPPFDDRTQAGQELAEAIEQQITLYPPKQSDRLIVYALPRGGLPVAEPVARRLNCPLDVIVAKKITHPDNPELALGAVTAEGYVLWSPKRRPPNLDLRQTLLHQAHGKALDQLAQFSPYCPEISPEKALTIIVDDGIATGLTIAVAVKSLKYKNPSEIWIGVPVAPQDLLETLQRCCDRLIVLKSPRLFFSVSRFYQEFSQVETEMAIAHLKRQTEWL</sequence>
<dbReference type="CDD" id="cd06223">
    <property type="entry name" value="PRTases_typeI"/>
    <property type="match status" value="1"/>
</dbReference>
<evidence type="ECO:0000313" key="3">
    <source>
        <dbReference type="Proteomes" id="UP000033607"/>
    </source>
</evidence>